<dbReference type="OrthoDB" id="1115707at2"/>
<gene>
    <name evidence="1" type="ORF">SAMN03080598_01946</name>
</gene>
<dbReference type="Gene3D" id="2.170.120.40">
    <property type="entry name" value="YbbR-like domain"/>
    <property type="match status" value="1"/>
</dbReference>
<evidence type="ECO:0000313" key="2">
    <source>
        <dbReference type="Proteomes" id="UP000236736"/>
    </source>
</evidence>
<evidence type="ECO:0000313" key="1">
    <source>
        <dbReference type="EMBL" id="SEF93681.1"/>
    </source>
</evidence>
<proteinExistence type="predicted"/>
<organism evidence="1 2">
    <name type="scientific">Algoriphagus boritolerans DSM 17298 = JCM 18970</name>
    <dbReference type="NCBI Taxonomy" id="1120964"/>
    <lineage>
        <taxon>Bacteria</taxon>
        <taxon>Pseudomonadati</taxon>
        <taxon>Bacteroidota</taxon>
        <taxon>Cytophagia</taxon>
        <taxon>Cytophagales</taxon>
        <taxon>Cyclobacteriaceae</taxon>
        <taxon>Algoriphagus</taxon>
    </lineage>
</organism>
<dbReference type="Proteomes" id="UP000236736">
    <property type="component" value="Unassembled WGS sequence"/>
</dbReference>
<accession>A0A1H5W3F2</accession>
<dbReference type="STRING" id="1120964.GCA_001313265_02543"/>
<protein>
    <recommendedName>
        <fullName evidence="3">YbbR-like protein</fullName>
    </recommendedName>
</protein>
<evidence type="ECO:0008006" key="3">
    <source>
        <dbReference type="Google" id="ProtNLM"/>
    </source>
</evidence>
<dbReference type="RefSeq" id="WP_103924612.1">
    <property type="nucleotide sequence ID" value="NZ_BBFN01000010.1"/>
</dbReference>
<sequence length="321" mass="36528">MPETKKSSGRISSKRLSNLKVVVLCVAAATTFWVLNALNKDNYTTIVDYPIAWDFDESKYMAVKPLPESFPIQISGNGWDLLRKYFKLNEPPFIINLAEPSSKNFILTSDLKRPLGDFITPTTLIGTLEDSIHYQIDKIETRKLDLAIDTTRYSLGKNVEIDGLISFSPSQVTVKGPSSLLDDFGGKFYVAINENRISQNFQKSVNLEIEKKLADFISLEEESVEVSFSVIQYLEGNKRLKIKKINFPRSVTLEDEELTPMITYLIDASKVTEIKDVEFDAILDYGKRNRKDSTISIEVRPNPSYIKEIKVEPAFVKLKYE</sequence>
<name>A0A1H5W3F2_9BACT</name>
<dbReference type="AlphaFoldDB" id="A0A1H5W3F2"/>
<reference evidence="2" key="1">
    <citation type="submission" date="2016-10" db="EMBL/GenBank/DDBJ databases">
        <authorList>
            <person name="Varghese N."/>
            <person name="Submissions S."/>
        </authorList>
    </citation>
    <scope>NUCLEOTIDE SEQUENCE [LARGE SCALE GENOMIC DNA]</scope>
    <source>
        <strain evidence="2">DSM 17298</strain>
    </source>
</reference>
<dbReference type="EMBL" id="FNVR01000008">
    <property type="protein sequence ID" value="SEF93681.1"/>
    <property type="molecule type" value="Genomic_DNA"/>
</dbReference>
<keyword evidence="2" id="KW-1185">Reference proteome</keyword>